<evidence type="ECO:0000313" key="4">
    <source>
        <dbReference type="EMBL" id="CAB4866619.1"/>
    </source>
</evidence>
<dbReference type="Pfam" id="PF03060">
    <property type="entry name" value="NMO"/>
    <property type="match status" value="1"/>
</dbReference>
<proteinExistence type="predicted"/>
<name>A0A6J7DDX5_9ZZZZ</name>
<keyword evidence="3" id="KW-0560">Oxidoreductase</keyword>
<dbReference type="InterPro" id="IPR013785">
    <property type="entry name" value="Aldolase_TIM"/>
</dbReference>
<evidence type="ECO:0000256" key="1">
    <source>
        <dbReference type="ARBA" id="ARBA00022630"/>
    </source>
</evidence>
<keyword evidence="2" id="KW-0288">FMN</keyword>
<organism evidence="4">
    <name type="scientific">freshwater metagenome</name>
    <dbReference type="NCBI Taxonomy" id="449393"/>
    <lineage>
        <taxon>unclassified sequences</taxon>
        <taxon>metagenomes</taxon>
        <taxon>ecological metagenomes</taxon>
    </lineage>
</organism>
<dbReference type="Gene3D" id="3.20.20.70">
    <property type="entry name" value="Aldolase class I"/>
    <property type="match status" value="1"/>
</dbReference>
<keyword evidence="1" id="KW-0285">Flavoprotein</keyword>
<sequence length="382" mass="40684">MPTDLCTRLGMRWPLFAFSHSKQVAAAVTRAGGLGVLGAAQLTADELEEQLAWMDQQCGGLPYGVDLLVPGDYDEGAPDRAGFIAQIPQEHRDFTQRFLAEYEVPELAEGYEFGDVVEAGHLPITGNHLYTPADVWPCVEVALASNVRLFANALGVASPQILDGFHERGVLVAGLAGQPRHGEKHKAAGTDIVICTGYEAGGHTGEIGSMVLIPDMVDACDGLPVLAGGGIASGRQMAAALVLGASGVWCGSVWLATEEAETPEVVKRKFTQARAIDTVRSKGYTGRPARQLSTPWTDAWADPRNPETLPMPLQGILSAEPQVRMTRAAEAGQGRAEEVVGYFVGQAVGRLRHGRSVAEVFEEMITECDATLARVRSGDIAI</sequence>
<accession>A0A6J7DDX5</accession>
<gene>
    <name evidence="4" type="ORF">UFOPK3423_00516</name>
</gene>
<evidence type="ECO:0000256" key="3">
    <source>
        <dbReference type="ARBA" id="ARBA00023002"/>
    </source>
</evidence>
<reference evidence="4" key="1">
    <citation type="submission" date="2020-05" db="EMBL/GenBank/DDBJ databases">
        <authorList>
            <person name="Chiriac C."/>
            <person name="Salcher M."/>
            <person name="Ghai R."/>
            <person name="Kavagutti S V."/>
        </authorList>
    </citation>
    <scope>NUCLEOTIDE SEQUENCE</scope>
</reference>
<dbReference type="EMBL" id="CAFBLQ010000040">
    <property type="protein sequence ID" value="CAB4866619.1"/>
    <property type="molecule type" value="Genomic_DNA"/>
</dbReference>
<dbReference type="AlphaFoldDB" id="A0A6J7DDX5"/>
<dbReference type="CDD" id="cd04730">
    <property type="entry name" value="NPD_like"/>
    <property type="match status" value="1"/>
</dbReference>
<evidence type="ECO:0000256" key="2">
    <source>
        <dbReference type="ARBA" id="ARBA00022643"/>
    </source>
</evidence>
<dbReference type="InterPro" id="IPR004136">
    <property type="entry name" value="NMO"/>
</dbReference>
<dbReference type="PANTHER" id="PTHR32332:SF38">
    <property type="entry name" value="MONOOXYGENASE RV1533-RELATED"/>
    <property type="match status" value="1"/>
</dbReference>
<dbReference type="PANTHER" id="PTHR32332">
    <property type="entry name" value="2-NITROPROPANE DIOXYGENASE"/>
    <property type="match status" value="1"/>
</dbReference>
<dbReference type="SUPFAM" id="SSF51412">
    <property type="entry name" value="Inosine monophosphate dehydrogenase (IMPDH)"/>
    <property type="match status" value="1"/>
</dbReference>
<dbReference type="GO" id="GO:0018580">
    <property type="term" value="F:nitronate monooxygenase activity"/>
    <property type="evidence" value="ECO:0007669"/>
    <property type="project" value="InterPro"/>
</dbReference>
<protein>
    <submittedName>
        <fullName evidence="4">Unannotated protein</fullName>
    </submittedName>
</protein>